<dbReference type="NCBIfam" id="NF004402">
    <property type="entry name" value="PRK05758.2-2"/>
    <property type="match status" value="1"/>
</dbReference>
<dbReference type="Pfam" id="PF00213">
    <property type="entry name" value="OSCP"/>
    <property type="match status" value="1"/>
</dbReference>
<keyword evidence="3 8" id="KW-0375">Hydrogen ion transport</keyword>
<keyword evidence="5 8" id="KW-0472">Membrane</keyword>
<dbReference type="NCBIfam" id="TIGR01145">
    <property type="entry name" value="ATP_synt_delta"/>
    <property type="match status" value="1"/>
</dbReference>
<keyword evidence="10" id="KW-1185">Reference proteome</keyword>
<comment type="function">
    <text evidence="8">This protein is part of the stalk that links CF(0) to CF(1). It either transmits conformational changes from CF(0) to CF(1) or is implicated in proton conduction.</text>
</comment>
<dbReference type="NCBIfam" id="NF004406">
    <property type="entry name" value="PRK05758.3-2"/>
    <property type="match status" value="1"/>
</dbReference>
<dbReference type="OrthoDB" id="9796185at2"/>
<dbReference type="PRINTS" id="PR00125">
    <property type="entry name" value="ATPASEDELTA"/>
</dbReference>
<organism evidence="9 10">
    <name type="scientific">Candidatus Endolissoclinum faulkneri L5</name>
    <dbReference type="NCBI Taxonomy" id="1401328"/>
    <lineage>
        <taxon>Bacteria</taxon>
        <taxon>Pseudomonadati</taxon>
        <taxon>Pseudomonadota</taxon>
        <taxon>Alphaproteobacteria</taxon>
        <taxon>Rhodospirillales</taxon>
        <taxon>Rhodospirillaceae</taxon>
        <taxon>Candidatus Endolissoclinum</taxon>
    </lineage>
</organism>
<dbReference type="GO" id="GO:0005886">
    <property type="term" value="C:plasma membrane"/>
    <property type="evidence" value="ECO:0007669"/>
    <property type="project" value="UniProtKB-SubCell"/>
</dbReference>
<evidence type="ECO:0000256" key="1">
    <source>
        <dbReference type="ARBA" id="ARBA00004370"/>
    </source>
</evidence>
<dbReference type="KEGG" id="efk:P856_383"/>
<evidence type="ECO:0000256" key="3">
    <source>
        <dbReference type="ARBA" id="ARBA00022781"/>
    </source>
</evidence>
<comment type="subcellular location">
    <subcellularLocation>
        <location evidence="8">Cell membrane</location>
        <topology evidence="8">Peripheral membrane protein</topology>
    </subcellularLocation>
    <subcellularLocation>
        <location evidence="1">Membrane</location>
    </subcellularLocation>
</comment>
<dbReference type="PATRIC" id="fig|1401328.3.peg.374"/>
<dbReference type="PROSITE" id="PS00389">
    <property type="entry name" value="ATPASE_DELTA"/>
    <property type="match status" value="1"/>
</dbReference>
<dbReference type="EMBL" id="CP006745">
    <property type="protein sequence ID" value="AHC73604.1"/>
    <property type="molecule type" value="Genomic_DNA"/>
</dbReference>
<dbReference type="InterPro" id="IPR026015">
    <property type="entry name" value="ATP_synth_OSCP/delta_N_sf"/>
</dbReference>
<keyword evidence="7 8" id="KW-0066">ATP synthesis</keyword>
<evidence type="ECO:0000313" key="9">
    <source>
        <dbReference type="EMBL" id="AHC73604.1"/>
    </source>
</evidence>
<evidence type="ECO:0000313" key="10">
    <source>
        <dbReference type="Proteomes" id="UP000018700"/>
    </source>
</evidence>
<reference evidence="9 10" key="1">
    <citation type="journal article" date="2013" name="PLoS ONE">
        <title>Bacterial endosymbiosis in a chordate host: long-term co-evolution and conservation of secondary metabolism.</title>
        <authorList>
            <person name="Kwan J.C."/>
            <person name="Schmidt E.W."/>
        </authorList>
    </citation>
    <scope>NUCLEOTIDE SEQUENCE [LARGE SCALE GENOMIC DNA]</scope>
    <source>
        <strain evidence="10">faulkneri L5</strain>
    </source>
</reference>
<evidence type="ECO:0000256" key="7">
    <source>
        <dbReference type="ARBA" id="ARBA00023310"/>
    </source>
</evidence>
<dbReference type="GO" id="GO:0046933">
    <property type="term" value="F:proton-transporting ATP synthase activity, rotational mechanism"/>
    <property type="evidence" value="ECO:0007669"/>
    <property type="project" value="UniProtKB-UniRule"/>
</dbReference>
<protein>
    <recommendedName>
        <fullName evidence="8">ATP synthase subunit delta</fullName>
    </recommendedName>
    <alternativeName>
        <fullName evidence="8">ATP synthase F(1) sector subunit delta</fullName>
    </alternativeName>
    <alternativeName>
        <fullName evidence="8">F-type ATPase subunit delta</fullName>
        <shortName evidence="8">F-ATPase subunit delta</shortName>
    </alternativeName>
</protein>
<dbReference type="STRING" id="1401328.P856_383"/>
<proteinExistence type="inferred from homology"/>
<keyword evidence="6 8" id="KW-0139">CF(1)</keyword>
<evidence type="ECO:0000256" key="2">
    <source>
        <dbReference type="ARBA" id="ARBA00022448"/>
    </source>
</evidence>
<evidence type="ECO:0000256" key="8">
    <source>
        <dbReference type="HAMAP-Rule" id="MF_01416"/>
    </source>
</evidence>
<evidence type="ECO:0000256" key="5">
    <source>
        <dbReference type="ARBA" id="ARBA00023136"/>
    </source>
</evidence>
<sequence length="183" mass="20638">MVSQLKDIAARYALALYELANEQKSLHALAEDLTFLRQLIAESRAFGYLIYSPILSRSDRTKGMLAICEKFFTEQLTLNFLGALTYNRRLFVLPEIINLYIEKLAQERGELAATVISAVPLSVEDIDALAKALYKTIGQKIFFDLKVDPSLIGGLIVRVGSRMIDSSLRTKLRRLRFAMKGFS</sequence>
<comment type="function">
    <text evidence="8">F(1)F(0) ATP synthase produces ATP from ADP in the presence of a proton or sodium gradient. F-type ATPases consist of two structural domains, F(1) containing the extramembraneous catalytic core and F(0) containing the membrane proton channel, linked together by a central stalk and a peripheral stalk. During catalysis, ATP synthesis in the catalytic domain of F(1) is coupled via a rotary mechanism of the central stalk subunits to proton translocation.</text>
</comment>
<dbReference type="SUPFAM" id="SSF47928">
    <property type="entry name" value="N-terminal domain of the delta subunit of the F1F0-ATP synthase"/>
    <property type="match status" value="1"/>
</dbReference>
<dbReference type="Proteomes" id="UP000018700">
    <property type="component" value="Chromosome"/>
</dbReference>
<name>V9TRR7_9PROT</name>
<dbReference type="InterPro" id="IPR020781">
    <property type="entry name" value="ATPase_OSCP/d_CS"/>
</dbReference>
<dbReference type="InterPro" id="IPR000711">
    <property type="entry name" value="ATPase_OSCP/dsu"/>
</dbReference>
<dbReference type="eggNOG" id="COG0712">
    <property type="taxonomic scope" value="Bacteria"/>
</dbReference>
<keyword evidence="2 8" id="KW-0813">Transport</keyword>
<evidence type="ECO:0000256" key="6">
    <source>
        <dbReference type="ARBA" id="ARBA00023196"/>
    </source>
</evidence>
<dbReference type="RefSeq" id="WP_025300484.1">
    <property type="nucleotide sequence ID" value="NZ_CP006745.1"/>
</dbReference>
<comment type="similarity">
    <text evidence="8">Belongs to the ATPase delta chain family.</text>
</comment>
<dbReference type="HOGENOM" id="CLU_085114_0_1_5"/>
<dbReference type="Gene3D" id="1.10.520.20">
    <property type="entry name" value="N-terminal domain of the delta subunit of the F1F0-ATP synthase"/>
    <property type="match status" value="1"/>
</dbReference>
<gene>
    <name evidence="8 9" type="primary">atpH</name>
    <name evidence="9" type="ORF">P856_383</name>
</gene>
<dbReference type="PANTHER" id="PTHR11910">
    <property type="entry name" value="ATP SYNTHASE DELTA CHAIN"/>
    <property type="match status" value="1"/>
</dbReference>
<accession>V9TRR7</accession>
<evidence type="ECO:0000256" key="4">
    <source>
        <dbReference type="ARBA" id="ARBA00023065"/>
    </source>
</evidence>
<dbReference type="GO" id="GO:0045259">
    <property type="term" value="C:proton-transporting ATP synthase complex"/>
    <property type="evidence" value="ECO:0007669"/>
    <property type="project" value="UniProtKB-KW"/>
</dbReference>
<keyword evidence="4 8" id="KW-0406">Ion transport</keyword>
<dbReference type="AlphaFoldDB" id="V9TRR7"/>
<keyword evidence="8" id="KW-1003">Cell membrane</keyword>
<dbReference type="HAMAP" id="MF_01416">
    <property type="entry name" value="ATP_synth_delta_bact"/>
    <property type="match status" value="1"/>
</dbReference>